<accession>A0A943DR71</accession>
<evidence type="ECO:0000313" key="3">
    <source>
        <dbReference type="Proteomes" id="UP000782901"/>
    </source>
</evidence>
<dbReference type="PROSITE" id="PS51257">
    <property type="entry name" value="PROKAR_LIPOPROTEIN"/>
    <property type="match status" value="1"/>
</dbReference>
<feature type="region of interest" description="Disordered" evidence="1">
    <location>
        <begin position="495"/>
        <end position="516"/>
    </location>
</feature>
<comment type="caution">
    <text evidence="2">The sequence shown here is derived from an EMBL/GenBank/DDBJ whole genome shotgun (WGS) entry which is preliminary data.</text>
</comment>
<evidence type="ECO:0000313" key="2">
    <source>
        <dbReference type="EMBL" id="MBS5412471.1"/>
    </source>
</evidence>
<dbReference type="PANTHER" id="PTHR24637:SF417">
    <property type="entry name" value="COL_CUTICLE_N DOMAIN-CONTAINING PROTEIN"/>
    <property type="match status" value="1"/>
</dbReference>
<name>A0A943DR71_BACT4</name>
<gene>
    <name evidence="2" type="ORF">KHY35_17465</name>
</gene>
<dbReference type="PANTHER" id="PTHR24637">
    <property type="entry name" value="COLLAGEN"/>
    <property type="match status" value="1"/>
</dbReference>
<protein>
    <recommendedName>
        <fullName evidence="4">Lipoprotein</fullName>
    </recommendedName>
</protein>
<dbReference type="Proteomes" id="UP000782901">
    <property type="component" value="Unassembled WGS sequence"/>
</dbReference>
<dbReference type="Gene3D" id="2.60.120.220">
    <property type="entry name" value="Satellite virus coat domain"/>
    <property type="match status" value="3"/>
</dbReference>
<evidence type="ECO:0008006" key="4">
    <source>
        <dbReference type="Google" id="ProtNLM"/>
    </source>
</evidence>
<sequence length="930" mass="102981">MNLKKLNTCFILVLSWILVISCSNMNFELPQGPKGDDGKSAYDLWKEEVAAGNINWPKDKTELTDFLVYIKGEKGDKGEDGLSSYELWKELIANGDATDPHNPGQTWPASKNSEADFWDFLTGRDGQSPHVGENGNWWIGSVDTGVKAAGRDGLDGKDGMSAYELWKQMVEQGELDWPNDQIAQNDFFIYLKGKDGANGITPHVGTNGNWYIGSTDTGVSAKGEKGDNGLTPYVGNNGNWWLGDTDTKVPARGKDGETPVIKDGNWWIGETNTGIAAKGEKGDKGEDGVTPVIKDGYWWIGETNTGVKAQGEKGDDGAAGLSPYIGENGNWWLGATDTMVPAKGENGKDGAAGASAYELWLKDVRAGEITGKDGNPWPADKITMSDFYNYLSGEDGEDGQSTYELWKTTAATGQLDNPHKPGEKWPANEISEIDFYRFLAGKDGDDGTNGLSAYQLWKEDLAKRCGTDNPVLDNKTGTKWDCEKNTLDDFYDFLRGKDGQDGEDGADGKPGELGKPGAEVTIVYGVPNVIAEYSQPEYGEYVRTTDGGVRYTVYDEKGQAAPGAVVKGMPGIAPEKEYTADREGKFIVPKEDLPEIQAVEARWGKTASVTIAGGTPKESAMNTYVPNRIHLRIKLGSNIPSLYYYQRLYFDVERKINPDDKWQKLPTYLPNYNRTLEAYQVSDKEDPASIMTDNKLYGSSYTSINGGVLSYVYLDTNRPVMQNTGDYKNNWKDFWDGNDVYYTVRSTTPYYGELILWNGTAFLPPYQMGPTLKTIKMKTFIGGDEPSFSYAEGELDYSNVDMTRIYKANGFKIVKESDKPEYVETVVYAENEIKQLKAAYVKFRYSSSQGTQEATSSNKSSSFNEPTYKVLGPFLNAVIKIETSYSNSHIFYNDLYIGTLKKKAGEENAFYIERYKATTTFAIPDVTYEP</sequence>
<feature type="compositionally biased region" description="Basic and acidic residues" evidence="1">
    <location>
        <begin position="495"/>
        <end position="512"/>
    </location>
</feature>
<evidence type="ECO:0000256" key="1">
    <source>
        <dbReference type="SAM" id="MobiDB-lite"/>
    </source>
</evidence>
<dbReference type="EMBL" id="JAGZEE010000030">
    <property type="protein sequence ID" value="MBS5412471.1"/>
    <property type="molecule type" value="Genomic_DNA"/>
</dbReference>
<proteinExistence type="predicted"/>
<organism evidence="2 3">
    <name type="scientific">Bacteroides thetaiotaomicron</name>
    <dbReference type="NCBI Taxonomy" id="818"/>
    <lineage>
        <taxon>Bacteria</taxon>
        <taxon>Pseudomonadati</taxon>
        <taxon>Bacteroidota</taxon>
        <taxon>Bacteroidia</taxon>
        <taxon>Bacteroidales</taxon>
        <taxon>Bacteroidaceae</taxon>
        <taxon>Bacteroides</taxon>
    </lineage>
</organism>
<reference evidence="2" key="1">
    <citation type="submission" date="2021-02" db="EMBL/GenBank/DDBJ databases">
        <title>Infant gut strain persistence is associated with maternal origin, phylogeny, and functional potential including surface adhesion and iron acquisition.</title>
        <authorList>
            <person name="Lou Y.C."/>
        </authorList>
    </citation>
    <scope>NUCLEOTIDE SEQUENCE</scope>
    <source>
        <strain evidence="2">L3_082_243G1_dasL3_082_243G1_maxbin2.maxbin.015s ta_sub</strain>
    </source>
</reference>
<dbReference type="AlphaFoldDB" id="A0A943DR71"/>